<gene>
    <name evidence="1" type="ORF">AHMF7605_29175</name>
</gene>
<proteinExistence type="predicted"/>
<keyword evidence="2" id="KW-1185">Reference proteome</keyword>
<accession>A0A2T2Y8X6</accession>
<name>A0A2T2Y8X6_9BACT</name>
<reference evidence="1 2" key="1">
    <citation type="submission" date="2018-03" db="EMBL/GenBank/DDBJ databases">
        <title>Adhaeribacter sp. HMF7605 Genome sequencing and assembly.</title>
        <authorList>
            <person name="Kang H."/>
            <person name="Kang J."/>
            <person name="Cha I."/>
            <person name="Kim H."/>
            <person name="Joh K."/>
        </authorList>
    </citation>
    <scope>NUCLEOTIDE SEQUENCE [LARGE SCALE GENOMIC DNA]</scope>
    <source>
        <strain evidence="1 2">HMF7605</strain>
    </source>
</reference>
<evidence type="ECO:0000313" key="1">
    <source>
        <dbReference type="EMBL" id="PSR51981.1"/>
    </source>
</evidence>
<dbReference type="InterPro" id="IPR018669">
    <property type="entry name" value="Toxin_HigB"/>
</dbReference>
<dbReference type="EMBL" id="PYFT01000002">
    <property type="protein sequence ID" value="PSR51981.1"/>
    <property type="molecule type" value="Genomic_DNA"/>
</dbReference>
<dbReference type="GO" id="GO:0110001">
    <property type="term" value="C:toxin-antitoxin complex"/>
    <property type="evidence" value="ECO:0007669"/>
    <property type="project" value="InterPro"/>
</dbReference>
<protein>
    <submittedName>
        <fullName evidence="1">Type II toxin-antitoxin system HigB family toxin</fullName>
    </submittedName>
</protein>
<evidence type="ECO:0000313" key="2">
    <source>
        <dbReference type="Proteomes" id="UP000240357"/>
    </source>
</evidence>
<dbReference type="GO" id="GO:0004519">
    <property type="term" value="F:endonuclease activity"/>
    <property type="evidence" value="ECO:0007669"/>
    <property type="project" value="InterPro"/>
</dbReference>
<comment type="caution">
    <text evidence="1">The sequence shown here is derived from an EMBL/GenBank/DDBJ whole genome shotgun (WGS) entry which is preliminary data.</text>
</comment>
<sequence>MNVISYPTIKAYFEQHAAAKAYLLDWYYTTKKATWNNVNEMRADFPSAEMVVDSKVVFNIKANDFRLVAIVFFRVKRVQVIWIGTHAEYDKIKIKDL</sequence>
<dbReference type="OrthoDB" id="9799912at2"/>
<dbReference type="AlphaFoldDB" id="A0A2T2Y8X6"/>
<dbReference type="Pfam" id="PF09907">
    <property type="entry name" value="HigB_toxin"/>
    <property type="match status" value="1"/>
</dbReference>
<dbReference type="Proteomes" id="UP000240357">
    <property type="component" value="Unassembled WGS sequence"/>
</dbReference>
<dbReference type="GO" id="GO:0003723">
    <property type="term" value="F:RNA binding"/>
    <property type="evidence" value="ECO:0007669"/>
    <property type="project" value="InterPro"/>
</dbReference>
<organism evidence="1 2">
    <name type="scientific">Adhaeribacter arboris</name>
    <dbReference type="NCBI Taxonomy" id="2072846"/>
    <lineage>
        <taxon>Bacteria</taxon>
        <taxon>Pseudomonadati</taxon>
        <taxon>Bacteroidota</taxon>
        <taxon>Cytophagia</taxon>
        <taxon>Cytophagales</taxon>
        <taxon>Hymenobacteraceae</taxon>
        <taxon>Adhaeribacter</taxon>
    </lineage>
</organism>